<dbReference type="Proteomes" id="UP001059596">
    <property type="component" value="Chromosome 3R"/>
</dbReference>
<dbReference type="AlphaFoldDB" id="A0A9P9YX13"/>
<sequence>MHRCQPGLIPEPHPHPHGTSHSLGPFYGHVRVCRLLSWPSDAHKQATQVGHCQSSIIKNADVDADADEDEDARVPR</sequence>
<dbReference type="EMBL" id="JAMKOV010000001">
    <property type="protein sequence ID" value="KAI8044658.1"/>
    <property type="molecule type" value="Genomic_DNA"/>
</dbReference>
<evidence type="ECO:0000313" key="2">
    <source>
        <dbReference type="EMBL" id="KAI8044658.1"/>
    </source>
</evidence>
<name>A0A9P9YX13_9MUSC</name>
<evidence type="ECO:0000256" key="1">
    <source>
        <dbReference type="SAM" id="MobiDB-lite"/>
    </source>
</evidence>
<feature type="region of interest" description="Disordered" evidence="1">
    <location>
        <begin position="1"/>
        <end position="23"/>
    </location>
</feature>
<accession>A0A9P9YX13</accession>
<proteinExistence type="predicted"/>
<reference evidence="2" key="1">
    <citation type="journal article" date="2023" name="Genome Biol. Evol.">
        <title>Long-read-based Genome Assembly of Drosophila gunungcola Reveals Fewer Chemosensory Genes in Flower-breeding Species.</title>
        <authorList>
            <person name="Negi A."/>
            <person name="Liao B.Y."/>
            <person name="Yeh S.D."/>
        </authorList>
    </citation>
    <scope>NUCLEOTIDE SEQUENCE</scope>
    <source>
        <strain evidence="2">Sukarami</strain>
    </source>
</reference>
<protein>
    <submittedName>
        <fullName evidence="2">Uncharacterized protein</fullName>
    </submittedName>
</protein>
<evidence type="ECO:0000313" key="3">
    <source>
        <dbReference type="Proteomes" id="UP001059596"/>
    </source>
</evidence>
<comment type="caution">
    <text evidence="2">The sequence shown here is derived from an EMBL/GenBank/DDBJ whole genome shotgun (WGS) entry which is preliminary data.</text>
</comment>
<gene>
    <name evidence="2" type="ORF">M5D96_000829</name>
</gene>
<keyword evidence="3" id="KW-1185">Reference proteome</keyword>
<organism evidence="2 3">
    <name type="scientific">Drosophila gunungcola</name>
    <name type="common">fruit fly</name>
    <dbReference type="NCBI Taxonomy" id="103775"/>
    <lineage>
        <taxon>Eukaryota</taxon>
        <taxon>Metazoa</taxon>
        <taxon>Ecdysozoa</taxon>
        <taxon>Arthropoda</taxon>
        <taxon>Hexapoda</taxon>
        <taxon>Insecta</taxon>
        <taxon>Pterygota</taxon>
        <taxon>Neoptera</taxon>
        <taxon>Endopterygota</taxon>
        <taxon>Diptera</taxon>
        <taxon>Brachycera</taxon>
        <taxon>Muscomorpha</taxon>
        <taxon>Ephydroidea</taxon>
        <taxon>Drosophilidae</taxon>
        <taxon>Drosophila</taxon>
        <taxon>Sophophora</taxon>
    </lineage>
</organism>